<feature type="non-terminal residue" evidence="2">
    <location>
        <position position="155"/>
    </location>
</feature>
<protein>
    <submittedName>
        <fullName evidence="2">Uncharacterized protein</fullName>
    </submittedName>
</protein>
<comment type="caution">
    <text evidence="2">The sequence shown here is derived from an EMBL/GenBank/DDBJ whole genome shotgun (WGS) entry which is preliminary data.</text>
</comment>
<feature type="region of interest" description="Disordered" evidence="1">
    <location>
        <begin position="136"/>
        <end position="155"/>
    </location>
</feature>
<reference evidence="2 3" key="1">
    <citation type="journal article" date="2014" name="Agronomy (Basel)">
        <title>A Draft Genome Sequence for Ensete ventricosum, the Drought-Tolerant Tree Against Hunger.</title>
        <authorList>
            <person name="Harrison J."/>
            <person name="Moore K.A."/>
            <person name="Paszkiewicz K."/>
            <person name="Jones T."/>
            <person name="Grant M."/>
            <person name="Ambacheew D."/>
            <person name="Muzemil S."/>
            <person name="Studholme D.J."/>
        </authorList>
    </citation>
    <scope>NUCLEOTIDE SEQUENCE [LARGE SCALE GENOMIC DNA]</scope>
</reference>
<evidence type="ECO:0000313" key="3">
    <source>
        <dbReference type="Proteomes" id="UP000287651"/>
    </source>
</evidence>
<sequence length="155" mass="16915">MPLWLSCCFPTHVSCRGSRKLTVFSGVEWTVGRWMMIHFKFFIPSVTGSTKVPKSFTSTLDQANSDLGYAFVIRIRNVTPVTCLSQDVAFLTVWRWRGGRAHPRCHAGPTSPPPPEGQVDAAAAFLGGGELDRRQPVFFSRGGGTTPWSRSGAGG</sequence>
<dbReference type="AlphaFoldDB" id="A0A426XTN0"/>
<organism evidence="2 3">
    <name type="scientific">Ensete ventricosum</name>
    <name type="common">Abyssinian banana</name>
    <name type="synonym">Musa ensete</name>
    <dbReference type="NCBI Taxonomy" id="4639"/>
    <lineage>
        <taxon>Eukaryota</taxon>
        <taxon>Viridiplantae</taxon>
        <taxon>Streptophyta</taxon>
        <taxon>Embryophyta</taxon>
        <taxon>Tracheophyta</taxon>
        <taxon>Spermatophyta</taxon>
        <taxon>Magnoliopsida</taxon>
        <taxon>Liliopsida</taxon>
        <taxon>Zingiberales</taxon>
        <taxon>Musaceae</taxon>
        <taxon>Ensete</taxon>
    </lineage>
</organism>
<accession>A0A426XTN0</accession>
<gene>
    <name evidence="2" type="ORF">B296_00049417</name>
</gene>
<dbReference type="Proteomes" id="UP000287651">
    <property type="component" value="Unassembled WGS sequence"/>
</dbReference>
<evidence type="ECO:0000313" key="2">
    <source>
        <dbReference type="EMBL" id="RRT42857.1"/>
    </source>
</evidence>
<name>A0A426XTN0_ENSVE</name>
<dbReference type="EMBL" id="AMZH03017538">
    <property type="protein sequence ID" value="RRT42857.1"/>
    <property type="molecule type" value="Genomic_DNA"/>
</dbReference>
<evidence type="ECO:0000256" key="1">
    <source>
        <dbReference type="SAM" id="MobiDB-lite"/>
    </source>
</evidence>
<proteinExistence type="predicted"/>